<evidence type="ECO:0000256" key="1">
    <source>
        <dbReference type="ARBA" id="ARBA00022723"/>
    </source>
</evidence>
<dbReference type="Proteomes" id="UP001524570">
    <property type="component" value="Unassembled WGS sequence"/>
</dbReference>
<dbReference type="PANTHER" id="PTHR43432:SF3">
    <property type="entry name" value="SLR0285 PROTEIN"/>
    <property type="match status" value="1"/>
</dbReference>
<dbReference type="Pfam" id="PF04055">
    <property type="entry name" value="Radical_SAM"/>
    <property type="match status" value="1"/>
</dbReference>
<dbReference type="Gene3D" id="3.80.30.30">
    <property type="match status" value="1"/>
</dbReference>
<feature type="non-terminal residue" evidence="5">
    <location>
        <position position="215"/>
    </location>
</feature>
<accession>A0ABT1TUN8</accession>
<keyword evidence="6" id="KW-1185">Reference proteome</keyword>
<proteinExistence type="predicted"/>
<dbReference type="InterPro" id="IPR007197">
    <property type="entry name" value="rSAM"/>
</dbReference>
<keyword evidence="1" id="KW-0479">Metal-binding</keyword>
<feature type="domain" description="Radical SAM core" evidence="4">
    <location>
        <begin position="69"/>
        <end position="215"/>
    </location>
</feature>
<reference evidence="5 6" key="1">
    <citation type="submission" date="2022-07" db="EMBL/GenBank/DDBJ databases">
        <title>Methylomonas rivi sp. nov., Methylomonas rosea sp. nov., Methylomonas aureus sp. nov. and Methylomonas subterranea sp. nov., four novel methanotrophs isolated from a freshwater creek and the deep terrestrial subsurface.</title>
        <authorList>
            <person name="Abin C."/>
            <person name="Sankaranarayanan K."/>
            <person name="Garner C."/>
            <person name="Sindelar R."/>
            <person name="Kotary K."/>
            <person name="Garner R."/>
            <person name="Barclay S."/>
            <person name="Lawson P."/>
            <person name="Krumholz L."/>
        </authorList>
    </citation>
    <scope>NUCLEOTIDE SEQUENCE [LARGE SCALE GENOMIC DNA]</scope>
    <source>
        <strain evidence="5 6">WSC-7</strain>
    </source>
</reference>
<keyword evidence="3" id="KW-0411">Iron-sulfur</keyword>
<protein>
    <submittedName>
        <fullName evidence="5">Radical SAM protein</fullName>
    </submittedName>
</protein>
<dbReference type="SFLD" id="SFLDG01084">
    <property type="entry name" value="Uncharacterised_Radical_SAM_Su"/>
    <property type="match status" value="1"/>
</dbReference>
<organism evidence="5 6">
    <name type="scientific">Methylomonas rosea</name>
    <dbReference type="NCBI Taxonomy" id="2952227"/>
    <lineage>
        <taxon>Bacteria</taxon>
        <taxon>Pseudomonadati</taxon>
        <taxon>Pseudomonadota</taxon>
        <taxon>Gammaproteobacteria</taxon>
        <taxon>Methylococcales</taxon>
        <taxon>Methylococcaceae</taxon>
        <taxon>Methylomonas</taxon>
    </lineage>
</organism>
<dbReference type="InterPro" id="IPR040086">
    <property type="entry name" value="MJ0683-like"/>
</dbReference>
<sequence>MTKPLIYKGRASISNAAGRFEKQSRQAEDDGWGCLDAELPPLRTDVIIDSSKSVITYNDSPDIPFDRSINPYRGCEHACIYCFARPTHAYLGYSAGLDFESKILVKPEAARLLREELAKRSYRCAPLALGTNTDPYQPLERQQRIMRQILEVLLETRHPVSVVTKSALIERDIDILADMAGQGLASVYLSITTLDRTLARTLEPRAAAPQRRLEA</sequence>
<comment type="caution">
    <text evidence="5">The sequence shown here is derived from an EMBL/GenBank/DDBJ whole genome shotgun (WGS) entry which is preliminary data.</text>
</comment>
<dbReference type="InterPro" id="IPR058240">
    <property type="entry name" value="rSAM_sf"/>
</dbReference>
<evidence type="ECO:0000259" key="4">
    <source>
        <dbReference type="Pfam" id="PF04055"/>
    </source>
</evidence>
<evidence type="ECO:0000313" key="5">
    <source>
        <dbReference type="EMBL" id="MCQ8118476.1"/>
    </source>
</evidence>
<name>A0ABT1TUN8_9GAMM</name>
<dbReference type="SUPFAM" id="SSF102114">
    <property type="entry name" value="Radical SAM enzymes"/>
    <property type="match status" value="1"/>
</dbReference>
<evidence type="ECO:0000313" key="6">
    <source>
        <dbReference type="Proteomes" id="UP001524570"/>
    </source>
</evidence>
<gene>
    <name evidence="5" type="ORF">NP589_13650</name>
</gene>
<keyword evidence="2" id="KW-0408">Iron</keyword>
<dbReference type="PANTHER" id="PTHR43432">
    <property type="entry name" value="SLR0285 PROTEIN"/>
    <property type="match status" value="1"/>
</dbReference>
<dbReference type="SFLD" id="SFLDS00029">
    <property type="entry name" value="Radical_SAM"/>
    <property type="match status" value="1"/>
</dbReference>
<dbReference type="EMBL" id="JANIBL010000041">
    <property type="protein sequence ID" value="MCQ8118476.1"/>
    <property type="molecule type" value="Genomic_DNA"/>
</dbReference>
<dbReference type="RefSeq" id="WP_371929672.1">
    <property type="nucleotide sequence ID" value="NZ_JANIBL010000041.1"/>
</dbReference>
<evidence type="ECO:0000256" key="3">
    <source>
        <dbReference type="ARBA" id="ARBA00023014"/>
    </source>
</evidence>
<dbReference type="CDD" id="cd01335">
    <property type="entry name" value="Radical_SAM"/>
    <property type="match status" value="1"/>
</dbReference>
<evidence type="ECO:0000256" key="2">
    <source>
        <dbReference type="ARBA" id="ARBA00023004"/>
    </source>
</evidence>